<evidence type="ECO:0000259" key="14">
    <source>
        <dbReference type="Pfam" id="PF05662"/>
    </source>
</evidence>
<name>A0A4U9TRV7_SERFO</name>
<evidence type="ECO:0000256" key="3">
    <source>
        <dbReference type="ARBA" id="ARBA00005848"/>
    </source>
</evidence>
<dbReference type="Gene3D" id="3.30.1300.30">
    <property type="entry name" value="GSPII I/J protein-like"/>
    <property type="match status" value="1"/>
</dbReference>
<evidence type="ECO:0000256" key="8">
    <source>
        <dbReference type="ARBA" id="ARBA00022927"/>
    </source>
</evidence>
<evidence type="ECO:0000256" key="9">
    <source>
        <dbReference type="ARBA" id="ARBA00023136"/>
    </source>
</evidence>
<keyword evidence="6" id="KW-0812">Transmembrane</keyword>
<reference evidence="15" key="1">
    <citation type="submission" date="2019-05" db="EMBL/GenBank/DDBJ databases">
        <authorList>
            <consortium name="Pathogen Informatics"/>
        </authorList>
    </citation>
    <scope>NUCLEOTIDE SEQUENCE [LARGE SCALE GENOMIC DNA]</scope>
    <source>
        <strain evidence="15">NCTC12965</strain>
    </source>
</reference>
<dbReference type="AlphaFoldDB" id="A0A4U9TRV7"/>
<feature type="domain" description="Trimeric autotransporter adhesin YadA-like head" evidence="13">
    <location>
        <begin position="379"/>
        <end position="405"/>
    </location>
</feature>
<dbReference type="InterPro" id="IPR011049">
    <property type="entry name" value="Serralysin-like_metalloprot_C"/>
</dbReference>
<evidence type="ECO:0000313" key="15">
    <source>
        <dbReference type="EMBL" id="VTR21699.1"/>
    </source>
</evidence>
<dbReference type="GO" id="GO:0015031">
    <property type="term" value="P:protein transport"/>
    <property type="evidence" value="ECO:0007669"/>
    <property type="project" value="UniProtKB-KW"/>
</dbReference>
<keyword evidence="5" id="KW-1134">Transmembrane beta strand</keyword>
<keyword evidence="4" id="KW-0813">Transport</keyword>
<feature type="domain" description="Trimeric autotransporter adhesin YadA-like stalk" evidence="14">
    <location>
        <begin position="301"/>
        <end position="340"/>
    </location>
</feature>
<comment type="subcellular location">
    <subcellularLocation>
        <location evidence="2">Cell outer membrane</location>
    </subcellularLocation>
    <subcellularLocation>
        <location evidence="1">Cell surface</location>
    </subcellularLocation>
</comment>
<evidence type="ECO:0000256" key="7">
    <source>
        <dbReference type="ARBA" id="ARBA00022729"/>
    </source>
</evidence>
<dbReference type="SUPFAM" id="SSF54523">
    <property type="entry name" value="Pili subunits"/>
    <property type="match status" value="1"/>
</dbReference>
<dbReference type="Pfam" id="PF03895">
    <property type="entry name" value="YadA_anchor"/>
    <property type="match status" value="1"/>
</dbReference>
<feature type="region of interest" description="Disordered" evidence="11">
    <location>
        <begin position="355"/>
        <end position="394"/>
    </location>
</feature>
<protein>
    <submittedName>
        <fullName evidence="15">Adhesin yadA</fullName>
    </submittedName>
</protein>
<feature type="domain" description="Trimeric autotransporter adhesin YadA-like stalk" evidence="14">
    <location>
        <begin position="93"/>
        <end position="133"/>
    </location>
</feature>
<dbReference type="Pfam" id="PF05662">
    <property type="entry name" value="YadA_stalk"/>
    <property type="match status" value="5"/>
</dbReference>
<keyword evidence="9" id="KW-0472">Membrane</keyword>
<feature type="domain" description="Trimeric autotransporter adhesin YadA-like stalk" evidence="14">
    <location>
        <begin position="47"/>
        <end position="74"/>
    </location>
</feature>
<keyword evidence="7" id="KW-0732">Signal</keyword>
<dbReference type="InterPro" id="IPR005594">
    <property type="entry name" value="YadA_C"/>
</dbReference>
<dbReference type="Gene3D" id="6.10.250.2120">
    <property type="match status" value="1"/>
</dbReference>
<keyword evidence="8" id="KW-0653">Protein transport</keyword>
<dbReference type="Gene3D" id="2.150.10.10">
    <property type="entry name" value="Serralysin-like metalloprotease, C-terminal"/>
    <property type="match status" value="2"/>
</dbReference>
<evidence type="ECO:0000256" key="5">
    <source>
        <dbReference type="ARBA" id="ARBA00022452"/>
    </source>
</evidence>
<feature type="domain" description="Trimeric autotransporter adhesin YadA-like stalk" evidence="14">
    <location>
        <begin position="164"/>
        <end position="202"/>
    </location>
</feature>
<sequence>MGAGSLANGSTLSHQAYLVGGTAKGEVNVGDRRITGLVCRCGRCRCAVNVAQLKQVTSGAVADAVMYDNSTHNNITLGGTTYDNSTHTGGTTITNVADGKAPSDAVNYSQLTETNNQVAINTTNITNNTNDINGLKDDALQWDAKANGGKGAYSANHMGNGPAKITYVAAGDISATSTDAVNGSQLFGLQTEITNITNNGVKYFHANSTAADSKAVSAESIAVGGNAQASGVSSIAMGSNAQTSTDHSVAIGGSSSVTGKTGTAIGDGAIVTADNAVALGAGSVADRMNSVSVGSKGKERQITNVAAGTEDTDAVNLAQLKQVSGDITNIDNSVKQNSTDITNIQNGTDGMFQVKNTDNLPKPSVTGNNSVAGGAGSKASGNNSMAVGTSSTASGANSVALGNGSSATAENSVALGSGSVADRTNSVSVGSAGNERQITNVAAGTKGTDGVNVNQLTSGINESKEYTNSKFSDLKNQVDKQNDKLEGGIAGAMAMASMPQPYSAGASMFSMGGASYGSQGAVAMGVSTISDNGKWVTKLQGTTTTQGDVGVAVGVGYQW</sequence>
<feature type="domain" description="Trimeric autotransporter adhesin YadA-like C-terminal membrane anchor" evidence="12">
    <location>
        <begin position="499"/>
        <end position="559"/>
    </location>
</feature>
<evidence type="ECO:0000259" key="12">
    <source>
        <dbReference type="Pfam" id="PF03895"/>
    </source>
</evidence>
<dbReference type="SUPFAM" id="SSF101967">
    <property type="entry name" value="Adhesin YadA, collagen-binding domain"/>
    <property type="match status" value="4"/>
</dbReference>
<evidence type="ECO:0000259" key="13">
    <source>
        <dbReference type="Pfam" id="PF05658"/>
    </source>
</evidence>
<evidence type="ECO:0000256" key="2">
    <source>
        <dbReference type="ARBA" id="ARBA00004442"/>
    </source>
</evidence>
<dbReference type="GO" id="GO:0009279">
    <property type="term" value="C:cell outer membrane"/>
    <property type="evidence" value="ECO:0007669"/>
    <property type="project" value="UniProtKB-SubCell"/>
</dbReference>
<feature type="domain" description="Trimeric autotransporter adhesin YadA-like stalk" evidence="14">
    <location>
        <begin position="437"/>
        <end position="477"/>
    </location>
</feature>
<dbReference type="InterPro" id="IPR045584">
    <property type="entry name" value="Pilin-like"/>
</dbReference>
<evidence type="ECO:0000256" key="11">
    <source>
        <dbReference type="SAM" id="MobiDB-lite"/>
    </source>
</evidence>
<dbReference type="GO" id="GO:0009986">
    <property type="term" value="C:cell surface"/>
    <property type="evidence" value="ECO:0007669"/>
    <property type="project" value="UniProtKB-SubCell"/>
</dbReference>
<comment type="similarity">
    <text evidence="3">Belongs to the autotransporter-2 (AT-2) (TC 1.B.40) family.</text>
</comment>
<feature type="domain" description="Trimeric autotransporter adhesin YadA-like head" evidence="13">
    <location>
        <begin position="229"/>
        <end position="255"/>
    </location>
</feature>
<feature type="compositionally biased region" description="Low complexity" evidence="11">
    <location>
        <begin position="367"/>
        <end position="386"/>
    </location>
</feature>
<dbReference type="Gene3D" id="2.60.40.4050">
    <property type="match status" value="1"/>
</dbReference>
<evidence type="ECO:0000256" key="10">
    <source>
        <dbReference type="ARBA" id="ARBA00023237"/>
    </source>
</evidence>
<gene>
    <name evidence="15" type="primary">yadA</name>
    <name evidence="15" type="ORF">NCTC12965_01323</name>
</gene>
<evidence type="ECO:0000256" key="1">
    <source>
        <dbReference type="ARBA" id="ARBA00004241"/>
    </source>
</evidence>
<evidence type="ECO:0000256" key="4">
    <source>
        <dbReference type="ARBA" id="ARBA00022448"/>
    </source>
</evidence>
<dbReference type="CDD" id="cd12820">
    <property type="entry name" value="LbR_YadA-like"/>
    <property type="match status" value="1"/>
</dbReference>
<organism evidence="15">
    <name type="scientific">Serratia fonticola</name>
    <dbReference type="NCBI Taxonomy" id="47917"/>
    <lineage>
        <taxon>Bacteria</taxon>
        <taxon>Pseudomonadati</taxon>
        <taxon>Pseudomonadota</taxon>
        <taxon>Gammaproteobacteria</taxon>
        <taxon>Enterobacterales</taxon>
        <taxon>Yersiniaceae</taxon>
        <taxon>Serratia</taxon>
    </lineage>
</organism>
<proteinExistence type="inferred from homology"/>
<keyword evidence="10" id="KW-0998">Cell outer membrane</keyword>
<dbReference type="EMBL" id="CABEEZ010000026">
    <property type="protein sequence ID" value="VTR21699.1"/>
    <property type="molecule type" value="Genomic_DNA"/>
</dbReference>
<dbReference type="InterPro" id="IPR008640">
    <property type="entry name" value="Adhesin_Head_dom"/>
</dbReference>
<dbReference type="InterPro" id="IPR008635">
    <property type="entry name" value="Coiled_stalk_dom"/>
</dbReference>
<dbReference type="Pfam" id="PF05658">
    <property type="entry name" value="YadA_head"/>
    <property type="match status" value="4"/>
</dbReference>
<accession>A0A4U9TRV7</accession>
<feature type="domain" description="Trimeric autotransporter adhesin YadA-like head" evidence="13">
    <location>
        <begin position="258"/>
        <end position="283"/>
    </location>
</feature>
<feature type="domain" description="Trimeric autotransporter adhesin YadA-like head" evidence="13">
    <location>
        <begin position="407"/>
        <end position="431"/>
    </location>
</feature>
<dbReference type="Gene3D" id="1.20.5.170">
    <property type="match status" value="1"/>
</dbReference>
<evidence type="ECO:0000256" key="6">
    <source>
        <dbReference type="ARBA" id="ARBA00022692"/>
    </source>
</evidence>
<dbReference type="Gene3D" id="4.10.80.270">
    <property type="match status" value="1"/>
</dbReference>